<dbReference type="EC" id="2.4.1.-" evidence="17"/>
<dbReference type="AlphaFoldDB" id="A0A7M7PN63"/>
<organism evidence="21 22">
    <name type="scientific">Strongylocentrotus purpuratus</name>
    <name type="common">Purple sea urchin</name>
    <dbReference type="NCBI Taxonomy" id="7668"/>
    <lineage>
        <taxon>Eukaryota</taxon>
        <taxon>Metazoa</taxon>
        <taxon>Echinodermata</taxon>
        <taxon>Eleutherozoa</taxon>
        <taxon>Echinozoa</taxon>
        <taxon>Echinoidea</taxon>
        <taxon>Euechinoidea</taxon>
        <taxon>Echinacea</taxon>
        <taxon>Camarodonta</taxon>
        <taxon>Echinidea</taxon>
        <taxon>Strongylocentrotidae</taxon>
        <taxon>Strongylocentrotus</taxon>
    </lineage>
</organism>
<feature type="region of interest" description="Disordered" evidence="18">
    <location>
        <begin position="585"/>
        <end position="604"/>
    </location>
</feature>
<evidence type="ECO:0000256" key="11">
    <source>
        <dbReference type="ARBA" id="ARBA00022989"/>
    </source>
</evidence>
<dbReference type="InterPro" id="IPR035992">
    <property type="entry name" value="Ricin_B-like_lectins"/>
</dbReference>
<keyword evidence="9 17" id="KW-0430">Lectin</keyword>
<evidence type="ECO:0000313" key="22">
    <source>
        <dbReference type="Proteomes" id="UP000007110"/>
    </source>
</evidence>
<name>A0A7M7PN63_STRPU</name>
<dbReference type="InParanoid" id="A0A7M7PN63"/>
<dbReference type="FunFam" id="3.90.550.10:FF:000053">
    <property type="entry name" value="Polypeptide N-acetylgalactosaminyltransferase"/>
    <property type="match status" value="1"/>
</dbReference>
<dbReference type="Pfam" id="PF00535">
    <property type="entry name" value="Glycos_transf_2"/>
    <property type="match status" value="1"/>
</dbReference>
<evidence type="ECO:0000256" key="2">
    <source>
        <dbReference type="ARBA" id="ARBA00004323"/>
    </source>
</evidence>
<dbReference type="GO" id="GO:0046872">
    <property type="term" value="F:metal ion binding"/>
    <property type="evidence" value="ECO:0007669"/>
    <property type="project" value="UniProtKB-KW"/>
</dbReference>
<keyword evidence="5 17" id="KW-0328">Glycosyltransferase</keyword>
<evidence type="ECO:0000256" key="15">
    <source>
        <dbReference type="ARBA" id="ARBA00023180"/>
    </source>
</evidence>
<evidence type="ECO:0000256" key="3">
    <source>
        <dbReference type="ARBA" id="ARBA00004922"/>
    </source>
</evidence>
<feature type="domain" description="Ricin B lectin" evidence="20">
    <location>
        <begin position="469"/>
        <end position="591"/>
    </location>
</feature>
<sequence length="604" mass="69649">MVGRCCRRSRCAKFFALCLLLLTLIPVLLSFTSRDSTFWNPYDEWRGLRKDDDIHEIQAEETLLVEPPVLRGTLGNFEPHPEDERRQGAGEYGRPVMLNPNDQDKYDQSLKEYGFNMVISDRIALDRAVNDIRHDECKYWHYPKNLPNTTVVVVFHNEGWSTLLRTVHSVINTSPPYLLHEIILVDDFSDKTNLGARLQQYMDVPQLQGKVKLYRNSKREGLIRSRIFGAEQSRGQVLTFLDAHCECSPNWLVPLLTEIALNRTTVVCPTVDSISADNFEYRSQGDGLCRGAMDWDFWYKRIPVDLSRQRLGLKYQSEPYDSPMMAGGLFALDREFFFELGGYDPGLQIWGGENFEISFKAWMCGGSLKFVPCSRVGHVYRKGVPYTYPDSGVPGVSVIHMNYMRVAEVWLDEFKEFFYTSRPDLRGKPYGDIGEQIRFRKHHCPKSFKWFMEEVAFDSLEKFPPPQPNQAWGEIKSDHTGMCVDSMGHQATAGGEAGVYYCHGMGGNQRFRLTGPGQIMFNDYCFYVDGSRVRIDKCNKVQWPSFWVHDKENQRLQLKNSNKCLDHDSNEHKLLVSECDNERGTQQFQLNPPEEIQPKPKAAR</sequence>
<dbReference type="Gene3D" id="3.90.550.10">
    <property type="entry name" value="Spore Coat Polysaccharide Biosynthesis Protein SpsA, Chain A"/>
    <property type="match status" value="1"/>
</dbReference>
<dbReference type="InterPro" id="IPR000772">
    <property type="entry name" value="Ricin_B_lectin"/>
</dbReference>
<dbReference type="Proteomes" id="UP000007110">
    <property type="component" value="Unassembled WGS sequence"/>
</dbReference>
<keyword evidence="11" id="KW-1133">Transmembrane helix</keyword>
<evidence type="ECO:0000313" key="21">
    <source>
        <dbReference type="EnsemblMetazoa" id="XP_030854229"/>
    </source>
</evidence>
<comment type="subcellular location">
    <subcellularLocation>
        <location evidence="2 17">Golgi apparatus membrane</location>
        <topology evidence="2 17">Single-pass type II membrane protein</topology>
    </subcellularLocation>
</comment>
<evidence type="ECO:0000256" key="12">
    <source>
        <dbReference type="ARBA" id="ARBA00023034"/>
    </source>
</evidence>
<keyword evidence="22" id="KW-1185">Reference proteome</keyword>
<dbReference type="KEGG" id="spu:582944"/>
<reference evidence="21" key="2">
    <citation type="submission" date="2021-01" db="UniProtKB">
        <authorList>
            <consortium name="EnsemblMetazoa"/>
        </authorList>
    </citation>
    <scope>IDENTIFICATION</scope>
</reference>
<feature type="chain" id="PRO_5029535859" description="Polypeptide N-acetylgalactosaminyltransferase" evidence="19">
    <location>
        <begin position="31"/>
        <end position="604"/>
    </location>
</feature>
<evidence type="ECO:0000256" key="1">
    <source>
        <dbReference type="ARBA" id="ARBA00001936"/>
    </source>
</evidence>
<dbReference type="PANTHER" id="PTHR11675">
    <property type="entry name" value="N-ACETYLGALACTOSAMINYLTRANSFERASE"/>
    <property type="match status" value="1"/>
</dbReference>
<dbReference type="OMA" id="QSEPYDS"/>
<comment type="similarity">
    <text evidence="4 17">Belongs to the glycosyltransferase 2 family. GalNAc-T subfamily.</text>
</comment>
<keyword evidence="10" id="KW-0735">Signal-anchor</keyword>
<keyword evidence="13" id="KW-0472">Membrane</keyword>
<protein>
    <recommendedName>
        <fullName evidence="17">Polypeptide N-acetylgalactosaminyltransferase</fullName>
        <ecNumber evidence="17">2.4.1.-</ecNumber>
    </recommendedName>
    <alternativeName>
        <fullName evidence="17">Protein-UDP acetylgalactosaminyltransferase</fullName>
    </alternativeName>
</protein>
<keyword evidence="7" id="KW-0812">Transmembrane</keyword>
<dbReference type="SUPFAM" id="SSF53448">
    <property type="entry name" value="Nucleotide-diphospho-sugar transferases"/>
    <property type="match status" value="1"/>
</dbReference>
<dbReference type="SUPFAM" id="SSF50370">
    <property type="entry name" value="Ricin B-like lectins"/>
    <property type="match status" value="1"/>
</dbReference>
<evidence type="ECO:0000259" key="20">
    <source>
        <dbReference type="SMART" id="SM00458"/>
    </source>
</evidence>
<dbReference type="GO" id="GO:0006493">
    <property type="term" value="P:protein O-linked glycosylation"/>
    <property type="evidence" value="ECO:0000318"/>
    <property type="project" value="GO_Central"/>
</dbReference>
<dbReference type="InterPro" id="IPR029044">
    <property type="entry name" value="Nucleotide-diphossugar_trans"/>
</dbReference>
<evidence type="ECO:0000256" key="7">
    <source>
        <dbReference type="ARBA" id="ARBA00022692"/>
    </source>
</evidence>
<keyword evidence="6 17" id="KW-0808">Transferase</keyword>
<evidence type="ECO:0000256" key="13">
    <source>
        <dbReference type="ARBA" id="ARBA00023136"/>
    </source>
</evidence>
<comment type="pathway">
    <text evidence="3 17">Protein modification; protein glycosylation.</text>
</comment>
<evidence type="ECO:0000256" key="5">
    <source>
        <dbReference type="ARBA" id="ARBA00022676"/>
    </source>
</evidence>
<dbReference type="EnsemblMetazoa" id="XM_030998369">
    <property type="protein sequence ID" value="XP_030854229"/>
    <property type="gene ID" value="LOC582944"/>
</dbReference>
<dbReference type="GeneID" id="582944"/>
<dbReference type="GO" id="GO:0030246">
    <property type="term" value="F:carbohydrate binding"/>
    <property type="evidence" value="ECO:0007669"/>
    <property type="project" value="UniProtKB-KW"/>
</dbReference>
<feature type="region of interest" description="Disordered" evidence="18">
    <location>
        <begin position="75"/>
        <end position="102"/>
    </location>
</feature>
<dbReference type="CDD" id="cd23437">
    <property type="entry name" value="beta-trefoil_Ricin_GALNT7"/>
    <property type="match status" value="1"/>
</dbReference>
<evidence type="ECO:0000256" key="19">
    <source>
        <dbReference type="SAM" id="SignalP"/>
    </source>
</evidence>
<evidence type="ECO:0000256" key="10">
    <source>
        <dbReference type="ARBA" id="ARBA00022968"/>
    </source>
</evidence>
<dbReference type="GO" id="GO:0004653">
    <property type="term" value="F:polypeptide N-acetylgalactosaminyltransferase activity"/>
    <property type="evidence" value="ECO:0000318"/>
    <property type="project" value="GO_Central"/>
</dbReference>
<feature type="compositionally biased region" description="Basic and acidic residues" evidence="18">
    <location>
        <begin position="79"/>
        <end position="88"/>
    </location>
</feature>
<keyword evidence="8" id="KW-0479">Metal-binding</keyword>
<evidence type="ECO:0000256" key="6">
    <source>
        <dbReference type="ARBA" id="ARBA00022679"/>
    </source>
</evidence>
<reference evidence="22" key="1">
    <citation type="submission" date="2015-02" db="EMBL/GenBank/DDBJ databases">
        <title>Genome sequencing for Strongylocentrotus purpuratus.</title>
        <authorList>
            <person name="Murali S."/>
            <person name="Liu Y."/>
            <person name="Vee V."/>
            <person name="English A."/>
            <person name="Wang M."/>
            <person name="Skinner E."/>
            <person name="Han Y."/>
            <person name="Muzny D.M."/>
            <person name="Worley K.C."/>
            <person name="Gibbs R.A."/>
        </authorList>
    </citation>
    <scope>NUCLEOTIDE SEQUENCE</scope>
</reference>
<accession>A0A7M7PN63</accession>
<dbReference type="PROSITE" id="PS50231">
    <property type="entry name" value="RICIN_B_LECTIN"/>
    <property type="match status" value="1"/>
</dbReference>
<dbReference type="UniPathway" id="UPA00378"/>
<dbReference type="PANTHER" id="PTHR11675:SF68">
    <property type="entry name" value="N-ACETYLGALACTOSAMINYLTRANSFERASE 7"/>
    <property type="match status" value="1"/>
</dbReference>
<dbReference type="FunFam" id="2.80.10.50:FF:000019">
    <property type="entry name" value="Polypeptide N-acetylgalactosaminyltransferase"/>
    <property type="match status" value="1"/>
</dbReference>
<dbReference type="CDD" id="cd02510">
    <property type="entry name" value="pp-GalNAc-T"/>
    <property type="match status" value="1"/>
</dbReference>
<evidence type="ECO:0000256" key="14">
    <source>
        <dbReference type="ARBA" id="ARBA00023157"/>
    </source>
</evidence>
<evidence type="ECO:0000256" key="17">
    <source>
        <dbReference type="RuleBase" id="RU361242"/>
    </source>
</evidence>
<evidence type="ECO:0000256" key="8">
    <source>
        <dbReference type="ARBA" id="ARBA00022723"/>
    </source>
</evidence>
<dbReference type="InterPro" id="IPR045885">
    <property type="entry name" value="GalNAc-T"/>
</dbReference>
<evidence type="ECO:0000256" key="9">
    <source>
        <dbReference type="ARBA" id="ARBA00022734"/>
    </source>
</evidence>
<feature type="signal peptide" evidence="19">
    <location>
        <begin position="1"/>
        <end position="30"/>
    </location>
</feature>
<dbReference type="SMART" id="SM00458">
    <property type="entry name" value="RICIN"/>
    <property type="match status" value="1"/>
</dbReference>
<keyword evidence="14 17" id="KW-1015">Disulfide bond</keyword>
<dbReference type="OrthoDB" id="6072411at2759"/>
<proteinExistence type="inferred from homology"/>
<keyword evidence="12 17" id="KW-0333">Golgi apparatus</keyword>
<keyword evidence="15" id="KW-0325">Glycoprotein</keyword>
<dbReference type="GO" id="GO:0005794">
    <property type="term" value="C:Golgi apparatus"/>
    <property type="evidence" value="ECO:0000318"/>
    <property type="project" value="GO_Central"/>
</dbReference>
<dbReference type="RefSeq" id="XP_030854229.1">
    <property type="nucleotide sequence ID" value="XM_030998369.1"/>
</dbReference>
<keyword evidence="19" id="KW-0732">Signal</keyword>
<dbReference type="InterPro" id="IPR001173">
    <property type="entry name" value="Glyco_trans_2-like"/>
</dbReference>
<keyword evidence="16 17" id="KW-0464">Manganese</keyword>
<evidence type="ECO:0000256" key="18">
    <source>
        <dbReference type="SAM" id="MobiDB-lite"/>
    </source>
</evidence>
<dbReference type="Gene3D" id="2.80.10.50">
    <property type="match status" value="1"/>
</dbReference>
<comment type="cofactor">
    <cofactor evidence="1 17">
        <name>Mn(2+)</name>
        <dbReference type="ChEBI" id="CHEBI:29035"/>
    </cofactor>
</comment>
<evidence type="ECO:0000256" key="16">
    <source>
        <dbReference type="ARBA" id="ARBA00023211"/>
    </source>
</evidence>
<dbReference type="GO" id="GO:0000139">
    <property type="term" value="C:Golgi membrane"/>
    <property type="evidence" value="ECO:0007669"/>
    <property type="project" value="UniProtKB-SubCell"/>
</dbReference>
<evidence type="ECO:0000256" key="4">
    <source>
        <dbReference type="ARBA" id="ARBA00005680"/>
    </source>
</evidence>
<dbReference type="Pfam" id="PF00652">
    <property type="entry name" value="Ricin_B_lectin"/>
    <property type="match status" value="1"/>
</dbReference>